<dbReference type="PANTHER" id="PTHR30146">
    <property type="entry name" value="LACI-RELATED TRANSCRIPTIONAL REPRESSOR"/>
    <property type="match status" value="1"/>
</dbReference>
<evidence type="ECO:0000256" key="1">
    <source>
        <dbReference type="ARBA" id="ARBA00023015"/>
    </source>
</evidence>
<evidence type="ECO:0000313" key="5">
    <source>
        <dbReference type="EMBL" id="MEO3692066.1"/>
    </source>
</evidence>
<name>A0ABV0G2V1_9BURK</name>
<feature type="domain" description="HTH lacI-type" evidence="4">
    <location>
        <begin position="5"/>
        <end position="48"/>
    </location>
</feature>
<dbReference type="PANTHER" id="PTHR30146:SF109">
    <property type="entry name" value="HTH-TYPE TRANSCRIPTIONAL REGULATOR GALS"/>
    <property type="match status" value="1"/>
</dbReference>
<dbReference type="SUPFAM" id="SSF47413">
    <property type="entry name" value="lambda repressor-like DNA-binding domains"/>
    <property type="match status" value="1"/>
</dbReference>
<dbReference type="CDD" id="cd06267">
    <property type="entry name" value="PBP1_LacI_sugar_binding-like"/>
    <property type="match status" value="1"/>
</dbReference>
<dbReference type="GO" id="GO:0003677">
    <property type="term" value="F:DNA binding"/>
    <property type="evidence" value="ECO:0007669"/>
    <property type="project" value="UniProtKB-KW"/>
</dbReference>
<accession>A0ABV0G2V1</accession>
<dbReference type="Gene3D" id="1.10.260.40">
    <property type="entry name" value="lambda repressor-like DNA-binding domains"/>
    <property type="match status" value="1"/>
</dbReference>
<organism evidence="5 6">
    <name type="scientific">Roseateles paludis</name>
    <dbReference type="NCBI Taxonomy" id="3145238"/>
    <lineage>
        <taxon>Bacteria</taxon>
        <taxon>Pseudomonadati</taxon>
        <taxon>Pseudomonadota</taxon>
        <taxon>Betaproteobacteria</taxon>
        <taxon>Burkholderiales</taxon>
        <taxon>Sphaerotilaceae</taxon>
        <taxon>Roseateles</taxon>
    </lineage>
</organism>
<dbReference type="CDD" id="cd01392">
    <property type="entry name" value="HTH_LacI"/>
    <property type="match status" value="1"/>
</dbReference>
<dbReference type="PROSITE" id="PS50932">
    <property type="entry name" value="HTH_LACI_2"/>
    <property type="match status" value="1"/>
</dbReference>
<evidence type="ECO:0000313" key="6">
    <source>
        <dbReference type="Proteomes" id="UP001495147"/>
    </source>
</evidence>
<dbReference type="Pfam" id="PF00356">
    <property type="entry name" value="LacI"/>
    <property type="match status" value="1"/>
</dbReference>
<evidence type="ECO:0000259" key="4">
    <source>
        <dbReference type="PROSITE" id="PS50932"/>
    </source>
</evidence>
<dbReference type="InterPro" id="IPR028082">
    <property type="entry name" value="Peripla_BP_I"/>
</dbReference>
<gene>
    <name evidence="5" type="ORF">ABDJ85_11345</name>
</gene>
<dbReference type="SUPFAM" id="SSF53822">
    <property type="entry name" value="Periplasmic binding protein-like I"/>
    <property type="match status" value="1"/>
</dbReference>
<protein>
    <submittedName>
        <fullName evidence="5">LacI family DNA-binding transcriptional regulator</fullName>
    </submittedName>
</protein>
<proteinExistence type="predicted"/>
<keyword evidence="1" id="KW-0805">Transcription regulation</keyword>
<dbReference type="InterPro" id="IPR010982">
    <property type="entry name" value="Lambda_DNA-bd_dom_sf"/>
</dbReference>
<dbReference type="Pfam" id="PF13377">
    <property type="entry name" value="Peripla_BP_3"/>
    <property type="match status" value="1"/>
</dbReference>
<keyword evidence="2 5" id="KW-0238">DNA-binding</keyword>
<dbReference type="SMART" id="SM00354">
    <property type="entry name" value="HTH_LACI"/>
    <property type="match status" value="1"/>
</dbReference>
<evidence type="ECO:0000256" key="3">
    <source>
        <dbReference type="ARBA" id="ARBA00023163"/>
    </source>
</evidence>
<keyword evidence="6" id="KW-1185">Reference proteome</keyword>
<dbReference type="Proteomes" id="UP001495147">
    <property type="component" value="Unassembled WGS sequence"/>
</dbReference>
<evidence type="ECO:0000256" key="2">
    <source>
        <dbReference type="ARBA" id="ARBA00023125"/>
    </source>
</evidence>
<dbReference type="RefSeq" id="WP_347704893.1">
    <property type="nucleotide sequence ID" value="NZ_JBDPZD010000003.1"/>
</dbReference>
<dbReference type="EMBL" id="JBDPZD010000003">
    <property type="protein sequence ID" value="MEO3692066.1"/>
    <property type="molecule type" value="Genomic_DNA"/>
</dbReference>
<dbReference type="InterPro" id="IPR000843">
    <property type="entry name" value="HTH_LacI"/>
</dbReference>
<dbReference type="InterPro" id="IPR046335">
    <property type="entry name" value="LacI/GalR-like_sensor"/>
</dbReference>
<keyword evidence="3" id="KW-0804">Transcription</keyword>
<comment type="caution">
    <text evidence="5">The sequence shown here is derived from an EMBL/GenBank/DDBJ whole genome shotgun (WGS) entry which is preliminary data.</text>
</comment>
<reference evidence="5 6" key="1">
    <citation type="submission" date="2024-05" db="EMBL/GenBank/DDBJ databases">
        <title>Roseateles sp. DJS-2-20 16S ribosomal RNA gene Genome sequencing and assembly.</title>
        <authorList>
            <person name="Woo H."/>
        </authorList>
    </citation>
    <scope>NUCLEOTIDE SEQUENCE [LARGE SCALE GENOMIC DNA]</scope>
    <source>
        <strain evidence="5 6">DJS-2-20</strain>
    </source>
</reference>
<sequence length="328" mass="35106">MSKPVTIRKLALAANVSIGTVSRALKGQSGLSEQTRGEILKLAADLGYDLGKLRSTRPRRILFVYNRELSSLATNPYYSHVLHGAETACREASVDLSVLSVAPGEAVAPQVRRGGADAILAAGHFDAGTMQALRGCDLPMVLVAHFHPGIHCVNDDSIYGARAMTEHLLAQGAKRLAFIGGPLANHSVAQRLKGFRQALFAAGRLADPMLEVELDATIDYGEAGRKAMRGLLALPQPPDAIFAYNDQTALRALEACVDAGLSVPQDVLIAGYDDIDDAARSQPALTTIRVDKERLCREAVLQLLDGRVEPGETLLPVDLVVRDSTVRT</sequence>
<dbReference type="Gene3D" id="3.40.50.2300">
    <property type="match status" value="2"/>
</dbReference>